<keyword evidence="3" id="KW-0175">Coiled coil</keyword>
<dbReference type="Proteomes" id="UP000264146">
    <property type="component" value="Chromosome"/>
</dbReference>
<reference evidence="6 9" key="1">
    <citation type="submission" date="2018-01" db="EMBL/GenBank/DDBJ databases">
        <title>Complete genome sequence of Staphylococcus Scheliferi isolated from human.</title>
        <authorList>
            <person name="Abouelkhair M.A."/>
            <person name="Bemis D.A."/>
            <person name="Kania S.A."/>
        </authorList>
    </citation>
    <scope>NUCLEOTIDE SEQUENCE [LARGE SCALE GENOMIC DNA]</scope>
    <source>
        <strain evidence="6 9">ATCC 43808</strain>
    </source>
</reference>
<keyword evidence="1" id="KW-0805">Transcription regulation</keyword>
<name>A0A7Z7VX52_STASC</name>
<dbReference type="EMBL" id="UHEF01000001">
    <property type="protein sequence ID" value="SUM88851.1"/>
    <property type="molecule type" value="Genomic_DNA"/>
</dbReference>
<gene>
    <name evidence="6" type="ORF">C1O36_04050</name>
    <name evidence="7" type="ORF">NCTC12218_01372</name>
</gene>
<evidence type="ECO:0000313" key="5">
    <source>
        <dbReference type="EMBL" id="CAD7359713.1"/>
    </source>
</evidence>
<sequence length="314" mass="37042">MKHLINYAYHHASAYKTKKSIFNIIIGKKSHQTFFDAVSLNLLSLYGCAPKLKMQTFEQIIKEETITTELKITNQVTFPCLQASFNAIQLLTQTYSYARHNQMAFQPISSQTEVHQVVKQIYQSDQIENILSQLEQELRTLYQNLEAQREKIYSHYLLTGFDEPMYTFTQISMIESIESEDLFKMFYEELVLIYLMINESSDFPILSQCALRLHVSQPVHQTAQLLNQGYNLQKIAQIEGVRENTIEDHILDLFMKNQMYNYQDFLHHFNQEFINQYNAEPYQRLKRYKERFDNMSYFEIKLAIVGIAKGELDA</sequence>
<evidence type="ECO:0000256" key="3">
    <source>
        <dbReference type="SAM" id="Coils"/>
    </source>
</evidence>
<protein>
    <recommendedName>
        <fullName evidence="4">Helicase Helix-turn-helix domain-containing protein</fullName>
    </recommendedName>
</protein>
<dbReference type="EMBL" id="LR962863">
    <property type="protein sequence ID" value="CAD7359713.1"/>
    <property type="molecule type" value="Genomic_DNA"/>
</dbReference>
<dbReference type="AlphaFoldDB" id="A0A7Z7VX52"/>
<feature type="coiled-coil region" evidence="3">
    <location>
        <begin position="124"/>
        <end position="151"/>
    </location>
</feature>
<evidence type="ECO:0000313" key="7">
    <source>
        <dbReference type="EMBL" id="SUM88851.1"/>
    </source>
</evidence>
<evidence type="ECO:0000313" key="8">
    <source>
        <dbReference type="Proteomes" id="UP000264146"/>
    </source>
</evidence>
<evidence type="ECO:0000259" key="4">
    <source>
        <dbReference type="Pfam" id="PF14493"/>
    </source>
</evidence>
<dbReference type="SUPFAM" id="SSF46894">
    <property type="entry name" value="C-terminal effector domain of the bipartite response regulators"/>
    <property type="match status" value="1"/>
</dbReference>
<dbReference type="InterPro" id="IPR029491">
    <property type="entry name" value="Helicase_HTH"/>
</dbReference>
<proteinExistence type="predicted"/>
<dbReference type="InterPro" id="IPR016032">
    <property type="entry name" value="Sig_transdc_resp-reg_C-effctor"/>
</dbReference>
<dbReference type="Pfam" id="PF14493">
    <property type="entry name" value="HTH_40"/>
    <property type="match status" value="1"/>
</dbReference>
<keyword evidence="2" id="KW-0804">Transcription</keyword>
<dbReference type="GO" id="GO:0006355">
    <property type="term" value="P:regulation of DNA-templated transcription"/>
    <property type="evidence" value="ECO:0007669"/>
    <property type="project" value="InterPro"/>
</dbReference>
<accession>A0A7Z7VX52</accession>
<evidence type="ECO:0000313" key="9">
    <source>
        <dbReference type="Proteomes" id="UP000572988"/>
    </source>
</evidence>
<reference evidence="5 8" key="3">
    <citation type="submission" date="2020-11" db="EMBL/GenBank/DDBJ databases">
        <authorList>
            <consortium name="Pathogen Informatics"/>
        </authorList>
    </citation>
    <scope>NUCLEOTIDE SEQUENCE [LARGE SCALE GENOMIC DNA]</scope>
    <source>
        <strain evidence="5 8">NCTC12218</strain>
    </source>
</reference>
<keyword evidence="9" id="KW-1185">Reference proteome</keyword>
<organism evidence="7">
    <name type="scientific">Staphylococcus schleiferi</name>
    <dbReference type="NCBI Taxonomy" id="1295"/>
    <lineage>
        <taxon>Bacteria</taxon>
        <taxon>Bacillati</taxon>
        <taxon>Bacillota</taxon>
        <taxon>Bacilli</taxon>
        <taxon>Bacillales</taxon>
        <taxon>Staphylococcaceae</taxon>
        <taxon>Staphylococcus</taxon>
    </lineage>
</organism>
<evidence type="ECO:0000313" key="6">
    <source>
        <dbReference type="EMBL" id="NHA33703.1"/>
    </source>
</evidence>
<dbReference type="GO" id="GO:0003677">
    <property type="term" value="F:DNA binding"/>
    <property type="evidence" value="ECO:0007669"/>
    <property type="project" value="InterPro"/>
</dbReference>
<reference evidence="7" key="2">
    <citation type="submission" date="2018-06" db="EMBL/GenBank/DDBJ databases">
        <authorList>
            <consortium name="Pathogen Informatics"/>
            <person name="Doyle S."/>
        </authorList>
    </citation>
    <scope>NUCLEOTIDE SEQUENCE [LARGE SCALE GENOMIC DNA]</scope>
    <source>
        <strain evidence="7">NCTC12218</strain>
    </source>
</reference>
<dbReference type="Proteomes" id="UP000572988">
    <property type="component" value="Unassembled WGS sequence"/>
</dbReference>
<evidence type="ECO:0000256" key="2">
    <source>
        <dbReference type="ARBA" id="ARBA00023163"/>
    </source>
</evidence>
<dbReference type="GeneID" id="93790066"/>
<evidence type="ECO:0000256" key="1">
    <source>
        <dbReference type="ARBA" id="ARBA00023015"/>
    </source>
</evidence>
<dbReference type="RefSeq" id="WP_016425121.1">
    <property type="nucleotide sequence ID" value="NZ_CABKRV010000001.1"/>
</dbReference>
<feature type="domain" description="Helicase Helix-turn-helix" evidence="4">
    <location>
        <begin position="220"/>
        <end position="304"/>
    </location>
</feature>
<dbReference type="EMBL" id="POVK01000009">
    <property type="protein sequence ID" value="NHA33703.1"/>
    <property type="molecule type" value="Genomic_DNA"/>
</dbReference>